<comment type="caution">
    <text evidence="3">The sequence shown here is derived from an EMBL/GenBank/DDBJ whole genome shotgun (WGS) entry which is preliminary data.</text>
</comment>
<name>A0AAD5V399_9APHY</name>
<evidence type="ECO:0000256" key="1">
    <source>
        <dbReference type="SAM" id="MobiDB-lite"/>
    </source>
</evidence>
<organism evidence="3 4">
    <name type="scientific">Meripilus lineatus</name>
    <dbReference type="NCBI Taxonomy" id="2056292"/>
    <lineage>
        <taxon>Eukaryota</taxon>
        <taxon>Fungi</taxon>
        <taxon>Dikarya</taxon>
        <taxon>Basidiomycota</taxon>
        <taxon>Agaricomycotina</taxon>
        <taxon>Agaricomycetes</taxon>
        <taxon>Polyporales</taxon>
        <taxon>Meripilaceae</taxon>
        <taxon>Meripilus</taxon>
    </lineage>
</organism>
<keyword evidence="4" id="KW-1185">Reference proteome</keyword>
<gene>
    <name evidence="3" type="ORF">NLI96_g7727</name>
</gene>
<accession>A0AAD5V399</accession>
<protein>
    <recommendedName>
        <fullName evidence="2">DUF6533 domain-containing protein</fullName>
    </recommendedName>
</protein>
<dbReference type="EMBL" id="JANAWD010000327">
    <property type="protein sequence ID" value="KAJ3481333.1"/>
    <property type="molecule type" value="Genomic_DNA"/>
</dbReference>
<dbReference type="Pfam" id="PF20151">
    <property type="entry name" value="DUF6533"/>
    <property type="match status" value="1"/>
</dbReference>
<feature type="domain" description="DUF6533" evidence="2">
    <location>
        <begin position="17"/>
        <end position="60"/>
    </location>
</feature>
<evidence type="ECO:0000313" key="3">
    <source>
        <dbReference type="EMBL" id="KAJ3481333.1"/>
    </source>
</evidence>
<dbReference type="AlphaFoldDB" id="A0AAD5V399"/>
<evidence type="ECO:0000313" key="4">
    <source>
        <dbReference type="Proteomes" id="UP001212997"/>
    </source>
</evidence>
<sequence length="264" mass="29113">MDDLVASYFTEQGVRFCRAALLALFVYEMLITIDQEIEAIWKRRFTVPSLIYLTMRMGTLGASLGTCRVEVYLLRSLLLAVEFTVSISEDALEILGICAYDIALGDTVDMMNALLWVGKRCSPPKWITYRGYKHSVHLALNTVATITNVMIPDLSPGPVIATTFSTILYTRFILNLRTVENVEVITEISSLKFASIVGNIGAPLELSAGALGERSYVSPRRQIENPLSLGILDILPGNNERGHGESEGMPGIPPEPAQRVEEFA</sequence>
<dbReference type="InterPro" id="IPR045340">
    <property type="entry name" value="DUF6533"/>
</dbReference>
<dbReference type="Proteomes" id="UP001212997">
    <property type="component" value="Unassembled WGS sequence"/>
</dbReference>
<proteinExistence type="predicted"/>
<reference evidence="3" key="1">
    <citation type="submission" date="2022-07" db="EMBL/GenBank/DDBJ databases">
        <title>Genome Sequence of Physisporinus lineatus.</title>
        <authorList>
            <person name="Buettner E."/>
        </authorList>
    </citation>
    <scope>NUCLEOTIDE SEQUENCE</scope>
    <source>
        <strain evidence="3">VT162</strain>
    </source>
</reference>
<evidence type="ECO:0000259" key="2">
    <source>
        <dbReference type="Pfam" id="PF20151"/>
    </source>
</evidence>
<feature type="region of interest" description="Disordered" evidence="1">
    <location>
        <begin position="239"/>
        <end position="264"/>
    </location>
</feature>